<dbReference type="EMBL" id="CAMXCT010000525">
    <property type="protein sequence ID" value="CAI3979952.1"/>
    <property type="molecule type" value="Genomic_DNA"/>
</dbReference>
<dbReference type="OrthoDB" id="410002at2759"/>
<gene>
    <name evidence="1" type="ORF">C1SCF055_LOCUS7869</name>
</gene>
<reference evidence="2" key="2">
    <citation type="submission" date="2024-04" db="EMBL/GenBank/DDBJ databases">
        <authorList>
            <person name="Chen Y."/>
            <person name="Shah S."/>
            <person name="Dougan E. K."/>
            <person name="Thang M."/>
            <person name="Chan C."/>
        </authorList>
    </citation>
    <scope>NUCLEOTIDE SEQUENCE [LARGE SCALE GENOMIC DNA]</scope>
</reference>
<comment type="caution">
    <text evidence="1">The sequence shown here is derived from an EMBL/GenBank/DDBJ whole genome shotgun (WGS) entry which is preliminary data.</text>
</comment>
<dbReference type="EMBL" id="CAMXCT030000525">
    <property type="protein sequence ID" value="CAL4767264.1"/>
    <property type="molecule type" value="Genomic_DNA"/>
</dbReference>
<dbReference type="EMBL" id="CAMXCT020000525">
    <property type="protein sequence ID" value="CAL1133327.1"/>
    <property type="molecule type" value="Genomic_DNA"/>
</dbReference>
<name>A0A9P1BUL1_9DINO</name>
<evidence type="ECO:0000313" key="1">
    <source>
        <dbReference type="EMBL" id="CAI3979952.1"/>
    </source>
</evidence>
<keyword evidence="3" id="KW-1185">Reference proteome</keyword>
<organism evidence="1">
    <name type="scientific">Cladocopium goreaui</name>
    <dbReference type="NCBI Taxonomy" id="2562237"/>
    <lineage>
        <taxon>Eukaryota</taxon>
        <taxon>Sar</taxon>
        <taxon>Alveolata</taxon>
        <taxon>Dinophyceae</taxon>
        <taxon>Suessiales</taxon>
        <taxon>Symbiodiniaceae</taxon>
        <taxon>Cladocopium</taxon>
    </lineage>
</organism>
<sequence>MACGVNVPGQALAPISRLMARVWGNGDSMYKDAKVAFTKPKTSTVEAVEAPEATTKRRKEVKIDSTTVIPADLYWTMLRAGDRAKNGGQHRLKSTNRGNDCTILVKSD</sequence>
<accession>A0A9P1BUL1</accession>
<dbReference type="Proteomes" id="UP001152797">
    <property type="component" value="Unassembled WGS sequence"/>
</dbReference>
<evidence type="ECO:0000313" key="3">
    <source>
        <dbReference type="Proteomes" id="UP001152797"/>
    </source>
</evidence>
<dbReference type="AlphaFoldDB" id="A0A9P1BUL1"/>
<proteinExistence type="predicted"/>
<protein>
    <submittedName>
        <fullName evidence="1">Uncharacterized protein</fullName>
    </submittedName>
</protein>
<reference evidence="1" key="1">
    <citation type="submission" date="2022-10" db="EMBL/GenBank/DDBJ databases">
        <authorList>
            <person name="Chen Y."/>
            <person name="Dougan E. K."/>
            <person name="Chan C."/>
            <person name="Rhodes N."/>
            <person name="Thang M."/>
        </authorList>
    </citation>
    <scope>NUCLEOTIDE SEQUENCE</scope>
</reference>
<evidence type="ECO:0000313" key="2">
    <source>
        <dbReference type="EMBL" id="CAL1133327.1"/>
    </source>
</evidence>